<evidence type="ECO:0000313" key="3">
    <source>
        <dbReference type="Proteomes" id="UP000585681"/>
    </source>
</evidence>
<keyword evidence="1" id="KW-0472">Membrane</keyword>
<proteinExistence type="predicted"/>
<keyword evidence="1" id="KW-0812">Transmembrane</keyword>
<organism evidence="2 3">
    <name type="scientific">Actibacterium naphthalenivorans</name>
    <dbReference type="NCBI Taxonomy" id="1614693"/>
    <lineage>
        <taxon>Bacteria</taxon>
        <taxon>Pseudomonadati</taxon>
        <taxon>Pseudomonadota</taxon>
        <taxon>Alphaproteobacteria</taxon>
        <taxon>Rhodobacterales</taxon>
        <taxon>Roseobacteraceae</taxon>
        <taxon>Actibacterium</taxon>
    </lineage>
</organism>
<dbReference type="EMBL" id="JACIEQ010000005">
    <property type="protein sequence ID" value="MBB4023295.1"/>
    <property type="molecule type" value="Genomic_DNA"/>
</dbReference>
<comment type="caution">
    <text evidence="2">The sequence shown here is derived from an EMBL/GenBank/DDBJ whole genome shotgun (WGS) entry which is preliminary data.</text>
</comment>
<evidence type="ECO:0000256" key="1">
    <source>
        <dbReference type="SAM" id="Phobius"/>
    </source>
</evidence>
<dbReference type="Proteomes" id="UP000585681">
    <property type="component" value="Unassembled WGS sequence"/>
</dbReference>
<dbReference type="AlphaFoldDB" id="A0A840CD81"/>
<reference evidence="2 3" key="1">
    <citation type="submission" date="2020-08" db="EMBL/GenBank/DDBJ databases">
        <title>Genomic Encyclopedia of Type Strains, Phase IV (KMG-IV): sequencing the most valuable type-strain genomes for metagenomic binning, comparative biology and taxonomic classification.</title>
        <authorList>
            <person name="Goeker M."/>
        </authorList>
    </citation>
    <scope>NUCLEOTIDE SEQUENCE [LARGE SCALE GENOMIC DNA]</scope>
    <source>
        <strain evidence="2 3">DSM 105040</strain>
    </source>
</reference>
<feature type="transmembrane region" description="Helical" evidence="1">
    <location>
        <begin position="52"/>
        <end position="70"/>
    </location>
</feature>
<sequence length="86" mass="9755">MKAPARPLFLERRGYRSRRIMDASRLLPVLGFLLFMVPLVRQPDGNGPTAGYLVYLFSVWFVLIVIAAILSRRLRRATGGAPEERP</sequence>
<keyword evidence="3" id="KW-1185">Reference proteome</keyword>
<gene>
    <name evidence="2" type="ORF">GGR17_003124</name>
</gene>
<name>A0A840CD81_9RHOB</name>
<protein>
    <submittedName>
        <fullName evidence="2">Uncharacterized protein</fullName>
    </submittedName>
</protein>
<keyword evidence="1" id="KW-1133">Transmembrane helix</keyword>
<feature type="transmembrane region" description="Helical" evidence="1">
    <location>
        <begin position="20"/>
        <end position="40"/>
    </location>
</feature>
<dbReference type="RefSeq" id="WP_255353433.1">
    <property type="nucleotide sequence ID" value="NZ_JACIEQ010000005.1"/>
</dbReference>
<accession>A0A840CD81</accession>
<evidence type="ECO:0000313" key="2">
    <source>
        <dbReference type="EMBL" id="MBB4023295.1"/>
    </source>
</evidence>